<dbReference type="RefSeq" id="YP_009910739.1">
    <property type="nucleotide sequence ID" value="NC_049976.1"/>
</dbReference>
<name>B7SSP3_BPNF</name>
<evidence type="ECO:0000313" key="1">
    <source>
        <dbReference type="EMBL" id="ACH57090.1"/>
    </source>
</evidence>
<organismHost>
    <name type="scientific">Bacillus subtilis</name>
    <dbReference type="NCBI Taxonomy" id="1423"/>
</organismHost>
<dbReference type="EMBL" id="EU622808">
    <property type="protein sequence ID" value="ACH57090.1"/>
    <property type="molecule type" value="Genomic_DNA"/>
</dbReference>
<proteinExistence type="predicted"/>
<keyword evidence="2" id="KW-1185">Reference proteome</keyword>
<accession>B7SSP3</accession>
<dbReference type="GeneID" id="56239464"/>
<protein>
    <submittedName>
        <fullName evidence="1">Uncharacterized protein</fullName>
    </submittedName>
</protein>
<organism evidence="1 2">
    <name type="scientific">Bacillus phage Nf</name>
    <name type="common">Bacteriophage Nf</name>
    <dbReference type="NCBI Taxonomy" id="2992639"/>
    <lineage>
        <taxon>Viruses</taxon>
        <taxon>Duplodnaviria</taxon>
        <taxon>Heunggongvirae</taxon>
        <taxon>Uroviricota</taxon>
        <taxon>Caudoviricetes</taxon>
        <taxon>Salasmaviridae</taxon>
        <taxon>Picovirinae</taxon>
        <taxon>Beecentumtrevirus</taxon>
        <taxon>Beecentumtrevirus Nf</taxon>
    </lineage>
</organism>
<dbReference type="KEGG" id="vg:56239464"/>
<reference evidence="1 2" key="1">
    <citation type="journal article" date="2009" name="Environ. Microbiol.">
        <title>Different responses to Spo0A-mediated suppression of the related Bacillus subtilis phages Nf and phi29.</title>
        <authorList>
            <person name="Castilla-Llorente V."/>
            <person name="Salas M."/>
            <person name="Meijer W.J."/>
        </authorList>
    </citation>
    <scope>NUCLEOTIDE SEQUENCE</scope>
</reference>
<sequence>MIKLTPVLTRMLLNSVYGKMTALENTSPESQKCLFEYIKMDVENTERFIKNTEDTQMTNNTMKPSKEILEKTIAAISKAIDEWNNREKEDNKDEHKQS</sequence>
<evidence type="ECO:0000313" key="2">
    <source>
        <dbReference type="Proteomes" id="UP000000744"/>
    </source>
</evidence>
<dbReference type="Proteomes" id="UP000000744">
    <property type="component" value="Segment"/>
</dbReference>